<comment type="similarity">
    <text evidence="1">Belongs to the zinc-containing alcohol dehydrogenase family.</text>
</comment>
<dbReference type="SUPFAM" id="SSF50129">
    <property type="entry name" value="GroES-like"/>
    <property type="match status" value="1"/>
</dbReference>
<dbReference type="PANTHER" id="PTHR43482:SF2">
    <property type="entry name" value="ZINC-BINDING DEHYDROGENASE FAMILY, PUTATIVE (AFU_ORTHOLOGUE AFUA_3G15030)-RELATED"/>
    <property type="match status" value="1"/>
</dbReference>
<dbReference type="InterPro" id="IPR052585">
    <property type="entry name" value="Lipid_raft_assoc_Zn_ADH"/>
</dbReference>
<reference evidence="6" key="1">
    <citation type="submission" date="2019-04" db="EMBL/GenBank/DDBJ databases">
        <title>Sequencing of skin fungus with MAO and IRED activity.</title>
        <authorList>
            <person name="Marsaioli A.J."/>
            <person name="Bonatto J.M.C."/>
            <person name="Reis Junior O."/>
        </authorList>
    </citation>
    <scope>NUCLEOTIDE SEQUENCE</scope>
    <source>
        <strain evidence="6">28M1</strain>
    </source>
</reference>
<dbReference type="Pfam" id="PF08240">
    <property type="entry name" value="ADH_N"/>
    <property type="match status" value="1"/>
</dbReference>
<evidence type="ECO:0000259" key="5">
    <source>
        <dbReference type="Pfam" id="PF08240"/>
    </source>
</evidence>
<name>A0A9P4WQP7_9PLEO</name>
<feature type="region of interest" description="Disordered" evidence="4">
    <location>
        <begin position="337"/>
        <end position="372"/>
    </location>
</feature>
<dbReference type="InterPro" id="IPR011032">
    <property type="entry name" value="GroES-like_sf"/>
</dbReference>
<evidence type="ECO:0000256" key="4">
    <source>
        <dbReference type="SAM" id="MobiDB-lite"/>
    </source>
</evidence>
<protein>
    <recommendedName>
        <fullName evidence="5">Alcohol dehydrogenase-like N-terminal domain-containing protein</fullName>
    </recommendedName>
</protein>
<evidence type="ECO:0000313" key="7">
    <source>
        <dbReference type="Proteomes" id="UP000758155"/>
    </source>
</evidence>
<comment type="subunit">
    <text evidence="2">Monomer.</text>
</comment>
<sequence length="454" mass="49203">MVPWRWRPKSVSKTPTQIQSASPAHESTTDDVEDPFQRNAVDGAHPGQQSALLLHAIRQPYEVAVDHAVPEIQDDTELLVKVTAAGLNPIDWKSPDFNFGVPVFPFISGRELSGVVVKVPKAPNARIREGDVVTIPSTDYRDLRKAAFQEYSIASSFNTIRLPHNVSAESGSILGVAFVSAVLALGICMGVSFQGVEDGPDLLNIVRNIDPERLPSDIRKECLENISYADRAKAGDYLVIWGGSSTSAYLTKQIARLTGLKIVSVVDNAKHGMRLSSNAATRPDLLVDSHDPERAIDIIKRATKDSARFGFDTVGKESAAYLLRALASASSPISSLPKEVQNYERKDSKLPTPPSTPLEPAEDAPRSHLVGLTGLPKTDIPVDVSLHNVPIKLFHEIPEVGEALSAWCERLLVRGLLVPPDVVGTVNGLGAINEGLDRMRRREISGGRLVAVLP</sequence>
<feature type="compositionally biased region" description="Polar residues" evidence="4">
    <location>
        <begin position="11"/>
        <end position="26"/>
    </location>
</feature>
<evidence type="ECO:0000256" key="1">
    <source>
        <dbReference type="ARBA" id="ARBA00008072"/>
    </source>
</evidence>
<gene>
    <name evidence="6" type="ORF">E8E12_001626</name>
</gene>
<keyword evidence="3" id="KW-0560">Oxidoreductase</keyword>
<dbReference type="OrthoDB" id="201656at2759"/>
<organism evidence="6 7">
    <name type="scientific">Didymella heteroderae</name>
    <dbReference type="NCBI Taxonomy" id="1769908"/>
    <lineage>
        <taxon>Eukaryota</taxon>
        <taxon>Fungi</taxon>
        <taxon>Dikarya</taxon>
        <taxon>Ascomycota</taxon>
        <taxon>Pezizomycotina</taxon>
        <taxon>Dothideomycetes</taxon>
        <taxon>Pleosporomycetidae</taxon>
        <taxon>Pleosporales</taxon>
        <taxon>Pleosporineae</taxon>
        <taxon>Didymellaceae</taxon>
        <taxon>Didymella</taxon>
    </lineage>
</organism>
<dbReference type="Proteomes" id="UP000758155">
    <property type="component" value="Unassembled WGS sequence"/>
</dbReference>
<evidence type="ECO:0000256" key="2">
    <source>
        <dbReference type="ARBA" id="ARBA00011245"/>
    </source>
</evidence>
<comment type="caution">
    <text evidence="6">The sequence shown here is derived from an EMBL/GenBank/DDBJ whole genome shotgun (WGS) entry which is preliminary data.</text>
</comment>
<dbReference type="PANTHER" id="PTHR43482">
    <property type="entry name" value="PROTEIN AST1-RELATED"/>
    <property type="match status" value="1"/>
</dbReference>
<accession>A0A9P4WQP7</accession>
<dbReference type="InterPro" id="IPR047122">
    <property type="entry name" value="Trans-enoyl_RdTase-like"/>
</dbReference>
<feature type="domain" description="Alcohol dehydrogenase-like N-terminal" evidence="5">
    <location>
        <begin position="75"/>
        <end position="138"/>
    </location>
</feature>
<dbReference type="InterPro" id="IPR013154">
    <property type="entry name" value="ADH-like_N"/>
</dbReference>
<dbReference type="Gene3D" id="3.40.50.720">
    <property type="entry name" value="NAD(P)-binding Rossmann-like Domain"/>
    <property type="match status" value="1"/>
</dbReference>
<evidence type="ECO:0000313" key="6">
    <source>
        <dbReference type="EMBL" id="KAF3038968.1"/>
    </source>
</evidence>
<dbReference type="EMBL" id="SWKV01000033">
    <property type="protein sequence ID" value="KAF3038968.1"/>
    <property type="molecule type" value="Genomic_DNA"/>
</dbReference>
<dbReference type="Gene3D" id="3.90.180.10">
    <property type="entry name" value="Medium-chain alcohol dehydrogenases, catalytic domain"/>
    <property type="match status" value="1"/>
</dbReference>
<dbReference type="AlphaFoldDB" id="A0A9P4WQP7"/>
<proteinExistence type="inferred from homology"/>
<evidence type="ECO:0000256" key="3">
    <source>
        <dbReference type="ARBA" id="ARBA00023002"/>
    </source>
</evidence>
<feature type="region of interest" description="Disordered" evidence="4">
    <location>
        <begin position="1"/>
        <end position="44"/>
    </location>
</feature>
<dbReference type="CDD" id="cd08249">
    <property type="entry name" value="enoyl_reductase_like"/>
    <property type="match status" value="1"/>
</dbReference>
<dbReference type="SUPFAM" id="SSF51735">
    <property type="entry name" value="NAD(P)-binding Rossmann-fold domains"/>
    <property type="match status" value="1"/>
</dbReference>
<keyword evidence="7" id="KW-1185">Reference proteome</keyword>
<dbReference type="GO" id="GO:0016651">
    <property type="term" value="F:oxidoreductase activity, acting on NAD(P)H"/>
    <property type="evidence" value="ECO:0007669"/>
    <property type="project" value="InterPro"/>
</dbReference>
<feature type="compositionally biased region" description="Basic residues" evidence="4">
    <location>
        <begin position="1"/>
        <end position="10"/>
    </location>
</feature>
<dbReference type="InterPro" id="IPR036291">
    <property type="entry name" value="NAD(P)-bd_dom_sf"/>
</dbReference>